<dbReference type="InterPro" id="IPR028842">
    <property type="entry name" value="Afadin"/>
</dbReference>
<protein>
    <recommendedName>
        <fullName evidence="1">Dilute domain-containing protein</fullName>
    </recommendedName>
</protein>
<dbReference type="InterPro" id="IPR002710">
    <property type="entry name" value="Dilute_dom"/>
</dbReference>
<organism evidence="2 3">
    <name type="scientific">Rhipicephalus sanguineus</name>
    <name type="common">Brown dog tick</name>
    <name type="synonym">Ixodes sanguineus</name>
    <dbReference type="NCBI Taxonomy" id="34632"/>
    <lineage>
        <taxon>Eukaryota</taxon>
        <taxon>Metazoa</taxon>
        <taxon>Ecdysozoa</taxon>
        <taxon>Arthropoda</taxon>
        <taxon>Chelicerata</taxon>
        <taxon>Arachnida</taxon>
        <taxon>Acari</taxon>
        <taxon>Parasitiformes</taxon>
        <taxon>Ixodida</taxon>
        <taxon>Ixodoidea</taxon>
        <taxon>Ixodidae</taxon>
        <taxon>Rhipicephalinae</taxon>
        <taxon>Rhipicephalus</taxon>
        <taxon>Rhipicephalus</taxon>
    </lineage>
</organism>
<evidence type="ECO:0000313" key="3">
    <source>
        <dbReference type="Proteomes" id="UP000821837"/>
    </source>
</evidence>
<evidence type="ECO:0000259" key="1">
    <source>
        <dbReference type="PROSITE" id="PS51126"/>
    </source>
</evidence>
<proteinExistence type="predicted"/>
<dbReference type="PANTHER" id="PTHR10398">
    <property type="entry name" value="AFADIN"/>
    <property type="match status" value="1"/>
</dbReference>
<dbReference type="EMBL" id="JABSTV010001245">
    <property type="protein sequence ID" value="KAH7982082.1"/>
    <property type="molecule type" value="Genomic_DNA"/>
</dbReference>
<reference evidence="2" key="1">
    <citation type="journal article" date="2020" name="Cell">
        <title>Large-Scale Comparative Analyses of Tick Genomes Elucidate Their Genetic Diversity and Vector Capacities.</title>
        <authorList>
            <consortium name="Tick Genome and Microbiome Consortium (TIGMIC)"/>
            <person name="Jia N."/>
            <person name="Wang J."/>
            <person name="Shi W."/>
            <person name="Du L."/>
            <person name="Sun Y."/>
            <person name="Zhan W."/>
            <person name="Jiang J.F."/>
            <person name="Wang Q."/>
            <person name="Zhang B."/>
            <person name="Ji P."/>
            <person name="Bell-Sakyi L."/>
            <person name="Cui X.M."/>
            <person name="Yuan T.T."/>
            <person name="Jiang B.G."/>
            <person name="Yang W.F."/>
            <person name="Lam T.T."/>
            <person name="Chang Q.C."/>
            <person name="Ding S.J."/>
            <person name="Wang X.J."/>
            <person name="Zhu J.G."/>
            <person name="Ruan X.D."/>
            <person name="Zhao L."/>
            <person name="Wei J.T."/>
            <person name="Ye R.Z."/>
            <person name="Que T.C."/>
            <person name="Du C.H."/>
            <person name="Zhou Y.H."/>
            <person name="Cheng J.X."/>
            <person name="Dai P.F."/>
            <person name="Guo W.B."/>
            <person name="Han X.H."/>
            <person name="Huang E.J."/>
            <person name="Li L.F."/>
            <person name="Wei W."/>
            <person name="Gao Y.C."/>
            <person name="Liu J.Z."/>
            <person name="Shao H.Z."/>
            <person name="Wang X."/>
            <person name="Wang C.C."/>
            <person name="Yang T.C."/>
            <person name="Huo Q.B."/>
            <person name="Li W."/>
            <person name="Chen H.Y."/>
            <person name="Chen S.E."/>
            <person name="Zhou L.G."/>
            <person name="Ni X.B."/>
            <person name="Tian J.H."/>
            <person name="Sheng Y."/>
            <person name="Liu T."/>
            <person name="Pan Y.S."/>
            <person name="Xia L.Y."/>
            <person name="Li J."/>
            <person name="Zhao F."/>
            <person name="Cao W.C."/>
        </authorList>
    </citation>
    <scope>NUCLEOTIDE SEQUENCE</scope>
    <source>
        <strain evidence="2">Rsan-2018</strain>
    </source>
</reference>
<dbReference type="PROSITE" id="PS51126">
    <property type="entry name" value="DILUTE"/>
    <property type="match status" value="1"/>
</dbReference>
<dbReference type="Proteomes" id="UP000821837">
    <property type="component" value="Chromosome 1"/>
</dbReference>
<accession>A0A9D4T8J3</accession>
<sequence length="129" mass="14389">MACRYRASTHFRPETSPTERAQRLTALATNIGARVREAVEQQQRDAGPLAFWLANASELLHFLRQDRHLSAYTLDAQDLLTEALQLAFRQLVSAQRRELAQALPRAFLSPDTATDAPIGECPFAGENIV</sequence>
<dbReference type="GO" id="GO:0032880">
    <property type="term" value="P:regulation of protein localization"/>
    <property type="evidence" value="ECO:0007669"/>
    <property type="project" value="TreeGrafter"/>
</dbReference>
<name>A0A9D4T8J3_RHISA</name>
<dbReference type="GO" id="GO:0005912">
    <property type="term" value="C:adherens junction"/>
    <property type="evidence" value="ECO:0007669"/>
    <property type="project" value="TreeGrafter"/>
</dbReference>
<reference evidence="2" key="2">
    <citation type="submission" date="2021-09" db="EMBL/GenBank/DDBJ databases">
        <authorList>
            <person name="Jia N."/>
            <person name="Wang J."/>
            <person name="Shi W."/>
            <person name="Du L."/>
            <person name="Sun Y."/>
            <person name="Zhan W."/>
            <person name="Jiang J."/>
            <person name="Wang Q."/>
            <person name="Zhang B."/>
            <person name="Ji P."/>
            <person name="Sakyi L.B."/>
            <person name="Cui X."/>
            <person name="Yuan T."/>
            <person name="Jiang B."/>
            <person name="Yang W."/>
            <person name="Lam T.T.-Y."/>
            <person name="Chang Q."/>
            <person name="Ding S."/>
            <person name="Wang X."/>
            <person name="Zhu J."/>
            <person name="Ruan X."/>
            <person name="Zhao L."/>
            <person name="Wei J."/>
            <person name="Que T."/>
            <person name="Du C."/>
            <person name="Cheng J."/>
            <person name="Dai P."/>
            <person name="Han X."/>
            <person name="Huang E."/>
            <person name="Gao Y."/>
            <person name="Liu J."/>
            <person name="Shao H."/>
            <person name="Ye R."/>
            <person name="Li L."/>
            <person name="Wei W."/>
            <person name="Wang X."/>
            <person name="Wang C."/>
            <person name="Huo Q."/>
            <person name="Li W."/>
            <person name="Guo W."/>
            <person name="Chen H."/>
            <person name="Chen S."/>
            <person name="Zhou L."/>
            <person name="Zhou L."/>
            <person name="Ni X."/>
            <person name="Tian J."/>
            <person name="Zhou Y."/>
            <person name="Sheng Y."/>
            <person name="Liu T."/>
            <person name="Pan Y."/>
            <person name="Xia L."/>
            <person name="Li J."/>
            <person name="Zhao F."/>
            <person name="Cao W."/>
        </authorList>
    </citation>
    <scope>NUCLEOTIDE SEQUENCE</scope>
    <source>
        <strain evidence="2">Rsan-2018</strain>
        <tissue evidence="2">Larvae</tissue>
    </source>
</reference>
<feature type="domain" description="Dilute" evidence="1">
    <location>
        <begin position="29"/>
        <end position="129"/>
    </location>
</feature>
<dbReference type="GO" id="GO:0050839">
    <property type="term" value="F:cell adhesion molecule binding"/>
    <property type="evidence" value="ECO:0007669"/>
    <property type="project" value="TreeGrafter"/>
</dbReference>
<gene>
    <name evidence="2" type="ORF">HPB52_002877</name>
</gene>
<dbReference type="AlphaFoldDB" id="A0A9D4T8J3"/>
<keyword evidence="3" id="KW-1185">Reference proteome</keyword>
<dbReference type="VEuPathDB" id="VectorBase:RSAN_054708"/>
<comment type="caution">
    <text evidence="2">The sequence shown here is derived from an EMBL/GenBank/DDBJ whole genome shotgun (WGS) entry which is preliminary data.</text>
</comment>
<dbReference type="PANTHER" id="PTHR10398:SF2">
    <property type="entry name" value="AFADIN"/>
    <property type="match status" value="1"/>
</dbReference>
<evidence type="ECO:0000313" key="2">
    <source>
        <dbReference type="EMBL" id="KAH7982082.1"/>
    </source>
</evidence>